<evidence type="ECO:0000259" key="1">
    <source>
        <dbReference type="Pfam" id="PF06902"/>
    </source>
</evidence>
<dbReference type="InterPro" id="IPR010693">
    <property type="entry name" value="Divergent_4Fe-4S_mono-cluster"/>
</dbReference>
<proteinExistence type="predicted"/>
<dbReference type="Gene3D" id="3.30.70.20">
    <property type="match status" value="1"/>
</dbReference>
<organism evidence="2 3">
    <name type="scientific">Anaerotalea alkaliphila</name>
    <dbReference type="NCBI Taxonomy" id="2662126"/>
    <lineage>
        <taxon>Bacteria</taxon>
        <taxon>Bacillati</taxon>
        <taxon>Bacillota</taxon>
        <taxon>Clostridia</taxon>
        <taxon>Eubacteriales</taxon>
        <taxon>Anaerotalea</taxon>
    </lineage>
</organism>
<dbReference type="AlphaFoldDB" id="A0A7X5HW08"/>
<accession>A0A7X5HW08</accession>
<evidence type="ECO:0000313" key="3">
    <source>
        <dbReference type="Proteomes" id="UP000461585"/>
    </source>
</evidence>
<name>A0A7X5HW08_9FIRM</name>
<dbReference type="SUPFAM" id="SSF54862">
    <property type="entry name" value="4Fe-4S ferredoxins"/>
    <property type="match status" value="1"/>
</dbReference>
<gene>
    <name evidence="2" type="ORF">GXN74_06960</name>
</gene>
<dbReference type="Pfam" id="PF06902">
    <property type="entry name" value="Fer4_19"/>
    <property type="match status" value="1"/>
</dbReference>
<dbReference type="Proteomes" id="UP000461585">
    <property type="component" value="Unassembled WGS sequence"/>
</dbReference>
<comment type="caution">
    <text evidence="2">The sequence shown here is derived from an EMBL/GenBank/DDBJ whole genome shotgun (WGS) entry which is preliminary data.</text>
</comment>
<protein>
    <recommendedName>
        <fullName evidence="1">Divergent 4Fe-4S mono-cluster domain-containing protein</fullName>
    </recommendedName>
</protein>
<dbReference type="EMBL" id="JAAEEH010000015">
    <property type="protein sequence ID" value="NDL67481.1"/>
    <property type="molecule type" value="Genomic_DNA"/>
</dbReference>
<keyword evidence="3" id="KW-1185">Reference proteome</keyword>
<evidence type="ECO:0000313" key="2">
    <source>
        <dbReference type="EMBL" id="NDL67481.1"/>
    </source>
</evidence>
<reference evidence="2 3" key="1">
    <citation type="submission" date="2020-01" db="EMBL/GenBank/DDBJ databases">
        <title>Anaeroalcalibacter tamaniensis gen. nov., sp. nov., moderately halophilic strictly anaerobic fermenter bacterium from mud volcano of Taman peninsula.</title>
        <authorList>
            <person name="Frolova A."/>
            <person name="Merkel A.Y."/>
            <person name="Slobodkin A.I."/>
        </authorList>
    </citation>
    <scope>NUCLEOTIDE SEQUENCE [LARGE SCALE GENOMIC DNA]</scope>
    <source>
        <strain evidence="2 3">F-3ap</strain>
    </source>
</reference>
<sequence>MDNGKKPQDEQELLENGYKKYCGDRIDVYFNKCLCVHSGNCLRGNPAVFKFGRKPWIITDAADAEEVARVIDTCPTGALKYIWKTEKP</sequence>
<dbReference type="RefSeq" id="WP_162370209.1">
    <property type="nucleotide sequence ID" value="NZ_JAAEEH010000015.1"/>
</dbReference>
<feature type="domain" description="Divergent 4Fe-4S mono-cluster" evidence="1">
    <location>
        <begin position="21"/>
        <end position="82"/>
    </location>
</feature>